<evidence type="ECO:0000313" key="2">
    <source>
        <dbReference type="EMBL" id="NGO55265.1"/>
    </source>
</evidence>
<dbReference type="Pfam" id="PF00496">
    <property type="entry name" value="SBP_bac_5"/>
    <property type="match status" value="1"/>
</dbReference>
<dbReference type="Proteomes" id="UP001642900">
    <property type="component" value="Unassembled WGS sequence"/>
</dbReference>
<gene>
    <name evidence="2" type="ORF">G6N73_30040</name>
</gene>
<protein>
    <recommendedName>
        <fullName evidence="1">Solute-binding protein family 5 domain-containing protein</fullName>
    </recommendedName>
</protein>
<organism evidence="2 3">
    <name type="scientific">Allomesorhizobium camelthorni</name>
    <dbReference type="NCBI Taxonomy" id="475069"/>
    <lineage>
        <taxon>Bacteria</taxon>
        <taxon>Pseudomonadati</taxon>
        <taxon>Pseudomonadota</taxon>
        <taxon>Alphaproteobacteria</taxon>
        <taxon>Hyphomicrobiales</taxon>
        <taxon>Phyllobacteriaceae</taxon>
        <taxon>Allomesorhizobium</taxon>
    </lineage>
</organism>
<dbReference type="Gene3D" id="3.40.190.10">
    <property type="entry name" value="Periplasmic binding protein-like II"/>
    <property type="match status" value="1"/>
</dbReference>
<comment type="caution">
    <text evidence="2">The sequence shown here is derived from an EMBL/GenBank/DDBJ whole genome shotgun (WGS) entry which is preliminary data.</text>
</comment>
<evidence type="ECO:0000313" key="3">
    <source>
        <dbReference type="Proteomes" id="UP001642900"/>
    </source>
</evidence>
<dbReference type="EMBL" id="JAAKZF010000088">
    <property type="protein sequence ID" value="NGO55265.1"/>
    <property type="molecule type" value="Genomic_DNA"/>
</dbReference>
<dbReference type="AlphaFoldDB" id="A0A6G4WKC7"/>
<keyword evidence="3" id="KW-1185">Reference proteome</keyword>
<reference evidence="2 3" key="1">
    <citation type="submission" date="2020-02" db="EMBL/GenBank/DDBJ databases">
        <title>Genome sequence of strain CCNWXJ40-4.</title>
        <authorList>
            <person name="Gao J."/>
            <person name="Sun J."/>
        </authorList>
    </citation>
    <scope>NUCLEOTIDE SEQUENCE [LARGE SCALE GENOMIC DNA]</scope>
    <source>
        <strain evidence="2 3">CCNWXJ 40-4</strain>
    </source>
</reference>
<sequence>MDLIYQPLSRMSQQGEVVPSLGEGWEVCNENLTLKLKAGITFHDDTPREAEAVAWTVYILEAASPNAFFLGPLEQAEAIDPLTVAQHFRQPLVPVWVGLTPLPSASSRGRSIARG</sequence>
<dbReference type="InterPro" id="IPR000914">
    <property type="entry name" value="SBP_5_dom"/>
</dbReference>
<dbReference type="SUPFAM" id="SSF53850">
    <property type="entry name" value="Periplasmic binding protein-like II"/>
    <property type="match status" value="1"/>
</dbReference>
<proteinExistence type="predicted"/>
<dbReference type="RefSeq" id="WP_165033621.1">
    <property type="nucleotide sequence ID" value="NZ_JAAKZF010000088.1"/>
</dbReference>
<feature type="domain" description="Solute-binding protein family 5" evidence="1">
    <location>
        <begin position="16"/>
        <end position="104"/>
    </location>
</feature>
<evidence type="ECO:0000259" key="1">
    <source>
        <dbReference type="Pfam" id="PF00496"/>
    </source>
</evidence>
<accession>A0A6G4WKC7</accession>
<name>A0A6G4WKC7_9HYPH</name>